<reference evidence="2 3" key="1">
    <citation type="submission" date="2018-10" db="EMBL/GenBank/DDBJ databases">
        <title>The complete genome of Acinetobacter wuhouensis strain WCHAW010062.</title>
        <authorList>
            <person name="Hu Y."/>
            <person name="Long H."/>
            <person name="Feng Y."/>
            <person name="Zong Z."/>
        </authorList>
    </citation>
    <scope>NUCLEOTIDE SEQUENCE [LARGE SCALE GENOMIC DNA]</scope>
    <source>
        <strain evidence="2 3">WCHAW010062</strain>
    </source>
</reference>
<dbReference type="RefSeq" id="WP_087551820.1">
    <property type="nucleotide sequence ID" value="NZ_CP033133.1"/>
</dbReference>
<proteinExistence type="predicted"/>
<dbReference type="AlphaFoldDB" id="A0A3G2T341"/>
<accession>A0A3G2T341</accession>
<evidence type="ECO:0000313" key="2">
    <source>
        <dbReference type="EMBL" id="AYO54501.1"/>
    </source>
</evidence>
<feature type="compositionally biased region" description="Polar residues" evidence="1">
    <location>
        <begin position="317"/>
        <end position="341"/>
    </location>
</feature>
<protein>
    <submittedName>
        <fullName evidence="2">Uncharacterized protein</fullName>
    </submittedName>
</protein>
<feature type="region of interest" description="Disordered" evidence="1">
    <location>
        <begin position="27"/>
        <end position="49"/>
    </location>
</feature>
<dbReference type="PROSITE" id="PS51257">
    <property type="entry name" value="PROKAR_LIPOPROTEIN"/>
    <property type="match status" value="1"/>
</dbReference>
<evidence type="ECO:0000256" key="1">
    <source>
        <dbReference type="SAM" id="MobiDB-lite"/>
    </source>
</evidence>
<sequence length="479" mass="52750">MQIKLFDKFYPIVIILLLTACGGGDDDNQNGTSSTQEQRTENNPPTNTTMNEQAFAEKASALVMREVLFNGPLNMLSNGMYDIIQKGKKCTSGSYTVDTNNQKILFNNCLGIFDAEILAQGEVYLSNNNTTYDFKNLNLSTQDSKEKQTVNGKLNITETDQAVQYQTDQLELSGYNTKSGSINTNPVTYHFKDTELTWKKISTGKAQVSIKGNLESTSADTGPINISFTNVERPFELKFDPDQPLTTYIPPEPGIGAMHIKDLIKYEPFLITVYDYKTLNLQNNGNVNTDSLFAKATLGFMPYNICGPNYFFERPVNESSNPPKDTGSSPTNPNITFSPPDSNGPPGSITLPPKDNTTTTTTAPKQPIIVIPSSDTSAVKALAFCWRSTSNKNNWFCDGKTQRNSGSYPLKEALSTAGCPNAVLAIPGEITLRHKTITSIGSKTGNLYDCQMNLANGDQSALTFNRNIRLFWDTIPKQL</sequence>
<organism evidence="2 3">
    <name type="scientific">Acinetobacter wuhouensis</name>
    <dbReference type="NCBI Taxonomy" id="1879050"/>
    <lineage>
        <taxon>Bacteria</taxon>
        <taxon>Pseudomonadati</taxon>
        <taxon>Pseudomonadota</taxon>
        <taxon>Gammaproteobacteria</taxon>
        <taxon>Moraxellales</taxon>
        <taxon>Moraxellaceae</taxon>
        <taxon>Acinetobacter</taxon>
    </lineage>
</organism>
<evidence type="ECO:0000313" key="3">
    <source>
        <dbReference type="Proteomes" id="UP000279962"/>
    </source>
</evidence>
<dbReference type="Proteomes" id="UP000279962">
    <property type="component" value="Chromosome"/>
</dbReference>
<name>A0A3G2T341_9GAMM</name>
<gene>
    <name evidence="2" type="ORF">CDG68_12990</name>
</gene>
<dbReference type="EMBL" id="CP033133">
    <property type="protein sequence ID" value="AYO54501.1"/>
    <property type="molecule type" value="Genomic_DNA"/>
</dbReference>
<feature type="region of interest" description="Disordered" evidence="1">
    <location>
        <begin position="316"/>
        <end position="368"/>
    </location>
</feature>